<evidence type="ECO:0000256" key="1">
    <source>
        <dbReference type="SAM" id="SignalP"/>
    </source>
</evidence>
<feature type="chain" id="PRO_5040455413" evidence="1">
    <location>
        <begin position="20"/>
        <end position="148"/>
    </location>
</feature>
<keyword evidence="3" id="KW-1185">Reference proteome</keyword>
<evidence type="ECO:0000313" key="2">
    <source>
        <dbReference type="EMBL" id="KAF2841019.1"/>
    </source>
</evidence>
<accession>A0A9P4VUW3</accession>
<reference evidence="2" key="1">
    <citation type="journal article" date="2020" name="Stud. Mycol.">
        <title>101 Dothideomycetes genomes: a test case for predicting lifestyles and emergence of pathogens.</title>
        <authorList>
            <person name="Haridas S."/>
            <person name="Albert R."/>
            <person name="Binder M."/>
            <person name="Bloem J."/>
            <person name="Labutti K."/>
            <person name="Salamov A."/>
            <person name="Andreopoulos B."/>
            <person name="Baker S."/>
            <person name="Barry K."/>
            <person name="Bills G."/>
            <person name="Bluhm B."/>
            <person name="Cannon C."/>
            <person name="Castanera R."/>
            <person name="Culley D."/>
            <person name="Daum C."/>
            <person name="Ezra D."/>
            <person name="Gonzalez J."/>
            <person name="Henrissat B."/>
            <person name="Kuo A."/>
            <person name="Liang C."/>
            <person name="Lipzen A."/>
            <person name="Lutzoni F."/>
            <person name="Magnuson J."/>
            <person name="Mondo S."/>
            <person name="Nolan M."/>
            <person name="Ohm R."/>
            <person name="Pangilinan J."/>
            <person name="Park H.-J."/>
            <person name="Ramirez L."/>
            <person name="Alfaro M."/>
            <person name="Sun H."/>
            <person name="Tritt A."/>
            <person name="Yoshinaga Y."/>
            <person name="Zwiers L.-H."/>
            <person name="Turgeon B."/>
            <person name="Goodwin S."/>
            <person name="Spatafora J."/>
            <person name="Crous P."/>
            <person name="Grigoriev I."/>
        </authorList>
    </citation>
    <scope>NUCLEOTIDE SEQUENCE</scope>
    <source>
        <strain evidence="2">CBS 101060</strain>
    </source>
</reference>
<dbReference type="Proteomes" id="UP000799429">
    <property type="component" value="Unassembled WGS sequence"/>
</dbReference>
<organism evidence="2 3">
    <name type="scientific">Patellaria atrata CBS 101060</name>
    <dbReference type="NCBI Taxonomy" id="1346257"/>
    <lineage>
        <taxon>Eukaryota</taxon>
        <taxon>Fungi</taxon>
        <taxon>Dikarya</taxon>
        <taxon>Ascomycota</taxon>
        <taxon>Pezizomycotina</taxon>
        <taxon>Dothideomycetes</taxon>
        <taxon>Dothideomycetes incertae sedis</taxon>
        <taxon>Patellariales</taxon>
        <taxon>Patellariaceae</taxon>
        <taxon>Patellaria</taxon>
    </lineage>
</organism>
<gene>
    <name evidence="2" type="ORF">M501DRAFT_1015006</name>
</gene>
<dbReference type="EMBL" id="MU006092">
    <property type="protein sequence ID" value="KAF2841019.1"/>
    <property type="molecule type" value="Genomic_DNA"/>
</dbReference>
<comment type="caution">
    <text evidence="2">The sequence shown here is derived from an EMBL/GenBank/DDBJ whole genome shotgun (WGS) entry which is preliminary data.</text>
</comment>
<protein>
    <submittedName>
        <fullName evidence="2">Uncharacterized protein</fullName>
    </submittedName>
</protein>
<evidence type="ECO:0000313" key="3">
    <source>
        <dbReference type="Proteomes" id="UP000799429"/>
    </source>
</evidence>
<keyword evidence="1" id="KW-0732">Signal</keyword>
<sequence length="148" mass="16142">MKLLSYLIPLATCYTFVSAEFAILWEDENCGGSYASENHEFDTTRPLVGECWLAARSDNGLQYRSVQIGIPGESTQRYRIVNCQPSGGDTCGICDSQEGCATGVGCISFMHPNGEYPESIWLSEDEPQTGCFTGTIPGSGKKKSRFMA</sequence>
<feature type="signal peptide" evidence="1">
    <location>
        <begin position="1"/>
        <end position="19"/>
    </location>
</feature>
<dbReference type="AlphaFoldDB" id="A0A9P4VUW3"/>
<name>A0A9P4VUW3_9PEZI</name>
<proteinExistence type="predicted"/>